<evidence type="ECO:0000256" key="5">
    <source>
        <dbReference type="SAM" id="Phobius"/>
    </source>
</evidence>
<accession>A0A5B2XWQ0</accession>
<feature type="transmembrane region" description="Helical" evidence="5">
    <location>
        <begin position="219"/>
        <end position="240"/>
    </location>
</feature>
<keyword evidence="4 5" id="KW-0472">Membrane</keyword>
<reference evidence="7 8" key="1">
    <citation type="submission" date="2019-09" db="EMBL/GenBank/DDBJ databases">
        <title>Goodfellowia gen. nov., a new genus of the Pseudonocardineae related to Actinoalloteichus, containing Goodfellowia coeruleoviolacea gen. nov., comb. nov. gen. nov., comb. nov.</title>
        <authorList>
            <person name="Labeda D."/>
        </authorList>
    </citation>
    <scope>NUCLEOTIDE SEQUENCE [LARGE SCALE GENOMIC DNA]</scope>
    <source>
        <strain evidence="7 8">AN110305</strain>
    </source>
</reference>
<dbReference type="InterPro" id="IPR020846">
    <property type="entry name" value="MFS_dom"/>
</dbReference>
<proteinExistence type="predicted"/>
<dbReference type="OrthoDB" id="5189108at2"/>
<dbReference type="Gene3D" id="1.20.1250.20">
    <property type="entry name" value="MFS general substrate transporter like domains"/>
    <property type="match status" value="1"/>
</dbReference>
<comment type="caution">
    <text evidence="7">The sequence shown here is derived from an EMBL/GenBank/DDBJ whole genome shotgun (WGS) entry which is preliminary data.</text>
</comment>
<feature type="transmembrane region" description="Helical" evidence="5">
    <location>
        <begin position="167"/>
        <end position="185"/>
    </location>
</feature>
<evidence type="ECO:0000313" key="7">
    <source>
        <dbReference type="EMBL" id="KAA2267114.1"/>
    </source>
</evidence>
<protein>
    <submittedName>
        <fullName evidence="7">MFS transporter</fullName>
    </submittedName>
</protein>
<keyword evidence="8" id="KW-1185">Reference proteome</keyword>
<name>A0A5B2XWQ0_9PSEU</name>
<dbReference type="AlphaFoldDB" id="A0A5B2XWQ0"/>
<feature type="transmembrane region" description="Helical" evidence="5">
    <location>
        <begin position="76"/>
        <end position="98"/>
    </location>
</feature>
<keyword evidence="2 5" id="KW-0812">Transmembrane</keyword>
<dbReference type="EMBL" id="VUOB01000001">
    <property type="protein sequence ID" value="KAA2267114.1"/>
    <property type="molecule type" value="Genomic_DNA"/>
</dbReference>
<feature type="transmembrane region" description="Helical" evidence="5">
    <location>
        <begin position="104"/>
        <end position="128"/>
    </location>
</feature>
<dbReference type="Pfam" id="PF07690">
    <property type="entry name" value="MFS_1"/>
    <property type="match status" value="1"/>
</dbReference>
<dbReference type="SUPFAM" id="SSF103473">
    <property type="entry name" value="MFS general substrate transporter"/>
    <property type="match status" value="1"/>
</dbReference>
<sequence length="390" mass="38735">MMTIPDVRPAILTRRMALLLLASFAAMTSFYLLLSVVPLYAATAGAGGVGAGLATGVMMLATVLVELGTPRLIGRFGYRAVLAAGLTLLGLPAAALAASQALPFVLVVCLARGAGLAAVVVGGTALVAELVPAERRAEGLGLYGLAVGIPATVGLPLGVWLSDHLGFRPVFGLAAVVALVALAAVPGLPSRGGQADHDERAAPGGVLGVLRTGAIARPALVFAAVTLAAGVVVTFLPLALSPSARQLAAAALLVEASAAPLARWGAGRFGDRHGSGRLLLPAVLAAAVGTAALVLVDNPVALLAGMALFGLGFGAAQNVTLALMFDRASKAEFGRVSALWNLAFDGGIGVGAVGFGLLVGPAGYPVGFAVTAAVLFAAALPSLWDRRTAG</sequence>
<dbReference type="PROSITE" id="PS50850">
    <property type="entry name" value="MFS"/>
    <property type="match status" value="1"/>
</dbReference>
<reference evidence="7 8" key="2">
    <citation type="submission" date="2019-09" db="EMBL/GenBank/DDBJ databases">
        <authorList>
            <person name="Jin C."/>
        </authorList>
    </citation>
    <scope>NUCLEOTIDE SEQUENCE [LARGE SCALE GENOMIC DNA]</scope>
    <source>
        <strain evidence="7 8">AN110305</strain>
    </source>
</reference>
<evidence type="ECO:0000256" key="3">
    <source>
        <dbReference type="ARBA" id="ARBA00022989"/>
    </source>
</evidence>
<dbReference type="InterPro" id="IPR036259">
    <property type="entry name" value="MFS_trans_sf"/>
</dbReference>
<gene>
    <name evidence="7" type="ORF">F0L68_00860</name>
</gene>
<dbReference type="InterPro" id="IPR011701">
    <property type="entry name" value="MFS"/>
</dbReference>
<feature type="transmembrane region" description="Helical" evidence="5">
    <location>
        <begin position="337"/>
        <end position="358"/>
    </location>
</feature>
<evidence type="ECO:0000256" key="1">
    <source>
        <dbReference type="ARBA" id="ARBA00004651"/>
    </source>
</evidence>
<evidence type="ECO:0000259" key="6">
    <source>
        <dbReference type="PROSITE" id="PS50850"/>
    </source>
</evidence>
<evidence type="ECO:0000256" key="4">
    <source>
        <dbReference type="ARBA" id="ARBA00023136"/>
    </source>
</evidence>
<dbReference type="PANTHER" id="PTHR23531:SF1">
    <property type="entry name" value="QUINOLENE RESISTANCE PROTEIN NORA"/>
    <property type="match status" value="1"/>
</dbReference>
<evidence type="ECO:0000313" key="8">
    <source>
        <dbReference type="Proteomes" id="UP000323454"/>
    </source>
</evidence>
<feature type="domain" description="Major facilitator superfamily (MFS) profile" evidence="6">
    <location>
        <begin position="15"/>
        <end position="390"/>
    </location>
</feature>
<feature type="transmembrane region" description="Helical" evidence="5">
    <location>
        <begin position="12"/>
        <end position="33"/>
    </location>
</feature>
<dbReference type="Proteomes" id="UP000323454">
    <property type="component" value="Unassembled WGS sequence"/>
</dbReference>
<dbReference type="PANTHER" id="PTHR23531">
    <property type="entry name" value="QUINOLENE RESISTANCE PROTEIN NORA"/>
    <property type="match status" value="1"/>
</dbReference>
<feature type="transmembrane region" description="Helical" evidence="5">
    <location>
        <begin position="364"/>
        <end position="384"/>
    </location>
</feature>
<organism evidence="7 8">
    <name type="scientific">Solihabitans fulvus</name>
    <dbReference type="NCBI Taxonomy" id="1892852"/>
    <lineage>
        <taxon>Bacteria</taxon>
        <taxon>Bacillati</taxon>
        <taxon>Actinomycetota</taxon>
        <taxon>Actinomycetes</taxon>
        <taxon>Pseudonocardiales</taxon>
        <taxon>Pseudonocardiaceae</taxon>
        <taxon>Solihabitans</taxon>
    </lineage>
</organism>
<evidence type="ECO:0000256" key="2">
    <source>
        <dbReference type="ARBA" id="ARBA00022692"/>
    </source>
</evidence>
<feature type="transmembrane region" description="Helical" evidence="5">
    <location>
        <begin position="278"/>
        <end position="296"/>
    </location>
</feature>
<feature type="transmembrane region" description="Helical" evidence="5">
    <location>
        <begin position="140"/>
        <end position="161"/>
    </location>
</feature>
<dbReference type="GO" id="GO:0005886">
    <property type="term" value="C:plasma membrane"/>
    <property type="evidence" value="ECO:0007669"/>
    <property type="project" value="UniProtKB-SubCell"/>
</dbReference>
<comment type="subcellular location">
    <subcellularLocation>
        <location evidence="1">Cell membrane</location>
        <topology evidence="1">Multi-pass membrane protein</topology>
    </subcellularLocation>
</comment>
<keyword evidence="3 5" id="KW-1133">Transmembrane helix</keyword>
<feature type="transmembrane region" description="Helical" evidence="5">
    <location>
        <begin position="39"/>
        <end position="64"/>
    </location>
</feature>
<feature type="transmembrane region" description="Helical" evidence="5">
    <location>
        <begin position="302"/>
        <end position="325"/>
    </location>
</feature>
<feature type="transmembrane region" description="Helical" evidence="5">
    <location>
        <begin position="246"/>
        <end position="266"/>
    </location>
</feature>
<dbReference type="InterPro" id="IPR052714">
    <property type="entry name" value="MFS_Exporter"/>
</dbReference>
<dbReference type="GO" id="GO:0022857">
    <property type="term" value="F:transmembrane transporter activity"/>
    <property type="evidence" value="ECO:0007669"/>
    <property type="project" value="InterPro"/>
</dbReference>